<organism evidence="2">
    <name type="scientific">Timema tahoe</name>
    <dbReference type="NCBI Taxonomy" id="61484"/>
    <lineage>
        <taxon>Eukaryota</taxon>
        <taxon>Metazoa</taxon>
        <taxon>Ecdysozoa</taxon>
        <taxon>Arthropoda</taxon>
        <taxon>Hexapoda</taxon>
        <taxon>Insecta</taxon>
        <taxon>Pterygota</taxon>
        <taxon>Neoptera</taxon>
        <taxon>Polyneoptera</taxon>
        <taxon>Phasmatodea</taxon>
        <taxon>Timematodea</taxon>
        <taxon>Timematoidea</taxon>
        <taxon>Timematidae</taxon>
        <taxon>Timema</taxon>
    </lineage>
</organism>
<name>A0A7R9INE0_9NEOP</name>
<sequence>MDDSLPNVEQQISETYVEQKIKIEPEAEQDPLEYVNVTVKSERVENCEPELDELNPPEYINVPVKSEVFESCEPESVNTEDSTHTLFCNELNEKQNVVDSSNYNETEDHCIINKNIDITKPCKDKELSNNPNKGGSSKRRCGKDDCPKQAYKGIDDTVPVKDPAITGHLKKPHPPPPPSKTSISLRSRLLPCILDALGRCKF</sequence>
<accession>A0A7R9INE0</accession>
<reference evidence="2" key="1">
    <citation type="submission" date="2020-11" db="EMBL/GenBank/DDBJ databases">
        <authorList>
            <person name="Tran Van P."/>
        </authorList>
    </citation>
    <scope>NUCLEOTIDE SEQUENCE</scope>
</reference>
<dbReference type="AlphaFoldDB" id="A0A7R9INE0"/>
<gene>
    <name evidence="2" type="ORF">TTEB3V08_LOCUS9543</name>
</gene>
<proteinExistence type="predicted"/>
<protein>
    <submittedName>
        <fullName evidence="2">Uncharacterized protein</fullName>
    </submittedName>
</protein>
<dbReference type="EMBL" id="OE005032">
    <property type="protein sequence ID" value="CAD7461636.1"/>
    <property type="molecule type" value="Genomic_DNA"/>
</dbReference>
<feature type="region of interest" description="Disordered" evidence="1">
    <location>
        <begin position="122"/>
        <end position="184"/>
    </location>
</feature>
<feature type="compositionally biased region" description="Basic and acidic residues" evidence="1">
    <location>
        <begin position="142"/>
        <end position="159"/>
    </location>
</feature>
<evidence type="ECO:0000256" key="1">
    <source>
        <dbReference type="SAM" id="MobiDB-lite"/>
    </source>
</evidence>
<evidence type="ECO:0000313" key="2">
    <source>
        <dbReference type="EMBL" id="CAD7461636.1"/>
    </source>
</evidence>